<dbReference type="PANTHER" id="PTHR46586">
    <property type="entry name" value="ANKYRIN REPEAT-CONTAINING PROTEIN"/>
    <property type="match status" value="1"/>
</dbReference>
<dbReference type="RefSeq" id="XP_020432052.1">
    <property type="nucleotide sequence ID" value="XM_020577604.1"/>
</dbReference>
<reference evidence="1 2" key="1">
    <citation type="journal article" date="2011" name="Genome Res.">
        <title>Phylogeny-wide analysis of social amoeba genomes highlights ancient origins for complex intercellular communication.</title>
        <authorList>
            <person name="Heidel A.J."/>
            <person name="Lawal H.M."/>
            <person name="Felder M."/>
            <person name="Schilde C."/>
            <person name="Helps N.R."/>
            <person name="Tunggal B."/>
            <person name="Rivero F."/>
            <person name="John U."/>
            <person name="Schleicher M."/>
            <person name="Eichinger L."/>
            <person name="Platzer M."/>
            <person name="Noegel A.A."/>
            <person name="Schaap P."/>
            <person name="Gloeckner G."/>
        </authorList>
    </citation>
    <scope>NUCLEOTIDE SEQUENCE [LARGE SCALE GENOMIC DNA]</scope>
    <source>
        <strain evidence="2">ATCC 26659 / Pp 5 / PN500</strain>
    </source>
</reference>
<evidence type="ECO:0000313" key="1">
    <source>
        <dbReference type="EMBL" id="EFA79932.1"/>
    </source>
</evidence>
<dbReference type="InterPro" id="IPR002110">
    <property type="entry name" value="Ankyrin_rpt"/>
</dbReference>
<name>D3BFL8_HETP5</name>
<organism evidence="1 2">
    <name type="scientific">Heterostelium pallidum (strain ATCC 26659 / Pp 5 / PN500)</name>
    <name type="common">Cellular slime mold</name>
    <name type="synonym">Polysphondylium pallidum</name>
    <dbReference type="NCBI Taxonomy" id="670386"/>
    <lineage>
        <taxon>Eukaryota</taxon>
        <taxon>Amoebozoa</taxon>
        <taxon>Evosea</taxon>
        <taxon>Eumycetozoa</taxon>
        <taxon>Dictyostelia</taxon>
        <taxon>Acytosteliales</taxon>
        <taxon>Acytosteliaceae</taxon>
        <taxon>Heterostelium</taxon>
    </lineage>
</organism>
<dbReference type="EMBL" id="ADBJ01000031">
    <property type="protein sequence ID" value="EFA79932.1"/>
    <property type="molecule type" value="Genomic_DNA"/>
</dbReference>
<evidence type="ECO:0000313" key="2">
    <source>
        <dbReference type="Proteomes" id="UP000001396"/>
    </source>
</evidence>
<sequence length="644" mass="74778">MQVNSVDYNNNNKSKLFKRLIHLQFVRNQIFGFVKIINRQCAVTVNNYFSTNRRLFCDYNDLGCYPHQLIKYGYHERYKQIFNTVIRDRRPGLLQRWNHYFSLNYLYYVNRRIRIERFQDYNESDFHIDGGSLETSTYVLFKQLYLHSLRDAARIGALDLIECVFRVFPDELNIRLILEIAVQHGHLPIVEFFHNNVKDGSVFDKKLDDLARRQRSQPHLVDIAAKYGQLDILKFLLFNRTEGCSTSTLDAAAYNGHLPIVEFLHHHRTECNANTHGMDAAGDGHLDVVIFIHNNRTHETISKSSYKYAIRRNHIEVVRFLLANRTERPPLKSLMLAASYGHLDMLMLLLSEPYRQFYEIDNTVMEYAAGNGQLEIIRFLHENTTAQCGSDAMDFAAEMGDLDVIKFLHINRTEGCSPEAMGSAIDNKHFEVVRFLVEVRHWEIDQSIVGQLAFNTSFAIFKYLYEIAVALENLHIEPANFQIDSYFGKETDPTVFNWFQEHGFQISGAAYYFATNINNKVAIQWLHENTTHPFTVENTEAAIAIGSHSIVEYLNEVGAPFPEFPMDKAFDLPMLTFLHRNRTESLTIHAMDNAINRGDIQMIKYLKENNFVIQKSHTDSYRVDWNSLCSGYNSRLAIINSLQI</sequence>
<evidence type="ECO:0008006" key="3">
    <source>
        <dbReference type="Google" id="ProtNLM"/>
    </source>
</evidence>
<dbReference type="InParanoid" id="D3BFL8"/>
<gene>
    <name evidence="1" type="ORF">PPL_06753</name>
</gene>
<comment type="caution">
    <text evidence="1">The sequence shown here is derived from an EMBL/GenBank/DDBJ whole genome shotgun (WGS) entry which is preliminary data.</text>
</comment>
<dbReference type="GeneID" id="31362234"/>
<accession>D3BFL8</accession>
<protein>
    <recommendedName>
        <fullName evidence="3">Ankyrin repeat-containing protein</fullName>
    </recommendedName>
</protein>
<dbReference type="SUPFAM" id="SSF48403">
    <property type="entry name" value="Ankyrin repeat"/>
    <property type="match status" value="1"/>
</dbReference>
<keyword evidence="2" id="KW-1185">Reference proteome</keyword>
<proteinExistence type="predicted"/>
<dbReference type="Proteomes" id="UP000001396">
    <property type="component" value="Unassembled WGS sequence"/>
</dbReference>
<dbReference type="Pfam" id="PF12796">
    <property type="entry name" value="Ank_2"/>
    <property type="match status" value="2"/>
</dbReference>
<dbReference type="InterPro" id="IPR052050">
    <property type="entry name" value="SecEffector_AnkRepeat"/>
</dbReference>
<dbReference type="SMART" id="SM00248">
    <property type="entry name" value="ANK"/>
    <property type="match status" value="5"/>
</dbReference>
<dbReference type="AlphaFoldDB" id="D3BFL8"/>
<dbReference type="PANTHER" id="PTHR46586:SF3">
    <property type="entry name" value="ANKYRIN REPEAT-CONTAINING PROTEIN"/>
    <property type="match status" value="1"/>
</dbReference>
<dbReference type="Gene3D" id="1.25.40.20">
    <property type="entry name" value="Ankyrin repeat-containing domain"/>
    <property type="match status" value="1"/>
</dbReference>
<dbReference type="InterPro" id="IPR036770">
    <property type="entry name" value="Ankyrin_rpt-contain_sf"/>
</dbReference>